<proteinExistence type="predicted"/>
<dbReference type="PROSITE" id="PS50157">
    <property type="entry name" value="ZINC_FINGER_C2H2_2"/>
    <property type="match status" value="1"/>
</dbReference>
<dbReference type="InterPro" id="IPR013087">
    <property type="entry name" value="Znf_C2H2_type"/>
</dbReference>
<feature type="region of interest" description="Disordered" evidence="6">
    <location>
        <begin position="384"/>
        <end position="460"/>
    </location>
</feature>
<feature type="region of interest" description="Disordered" evidence="6">
    <location>
        <begin position="87"/>
        <end position="114"/>
    </location>
</feature>
<feature type="compositionally biased region" description="Polar residues" evidence="6">
    <location>
        <begin position="314"/>
        <end position="344"/>
    </location>
</feature>
<keyword evidence="3 5" id="KW-0863">Zinc-finger</keyword>
<dbReference type="FunFam" id="3.30.160.60:FF:001987">
    <property type="entry name" value="Transcription factor SFP1"/>
    <property type="match status" value="1"/>
</dbReference>
<dbReference type="GeneID" id="66117129"/>
<name>A0A9P7VC34_9ASCO</name>
<feature type="region of interest" description="Disordered" evidence="6">
    <location>
        <begin position="314"/>
        <end position="348"/>
    </location>
</feature>
<feature type="region of interest" description="Disordered" evidence="6">
    <location>
        <begin position="268"/>
        <end position="288"/>
    </location>
</feature>
<gene>
    <name evidence="8" type="primary">SFP1</name>
    <name evidence="8" type="ORF">KQ657_003755</name>
</gene>
<evidence type="ECO:0000256" key="3">
    <source>
        <dbReference type="ARBA" id="ARBA00022771"/>
    </source>
</evidence>
<keyword evidence="4" id="KW-0862">Zinc</keyword>
<evidence type="ECO:0000313" key="8">
    <source>
        <dbReference type="EMBL" id="KAG7195229.1"/>
    </source>
</evidence>
<organism evidence="8 9">
    <name type="scientific">Scheffersomyces spartinae</name>
    <dbReference type="NCBI Taxonomy" id="45513"/>
    <lineage>
        <taxon>Eukaryota</taxon>
        <taxon>Fungi</taxon>
        <taxon>Dikarya</taxon>
        <taxon>Ascomycota</taxon>
        <taxon>Saccharomycotina</taxon>
        <taxon>Pichiomycetes</taxon>
        <taxon>Debaryomycetaceae</taxon>
        <taxon>Scheffersomyces</taxon>
    </lineage>
</organism>
<dbReference type="SUPFAM" id="SSF57667">
    <property type="entry name" value="beta-beta-alpha zinc fingers"/>
    <property type="match status" value="1"/>
</dbReference>
<dbReference type="AlphaFoldDB" id="A0A9P7VC34"/>
<dbReference type="RefSeq" id="XP_043050776.1">
    <property type="nucleotide sequence ID" value="XM_043194452.1"/>
</dbReference>
<feature type="region of interest" description="Disordered" evidence="6">
    <location>
        <begin position="170"/>
        <end position="220"/>
    </location>
</feature>
<dbReference type="GO" id="GO:0008270">
    <property type="term" value="F:zinc ion binding"/>
    <property type="evidence" value="ECO:0007669"/>
    <property type="project" value="UniProtKB-KW"/>
</dbReference>
<evidence type="ECO:0000256" key="1">
    <source>
        <dbReference type="ARBA" id="ARBA00022723"/>
    </source>
</evidence>
<feature type="compositionally biased region" description="Low complexity" evidence="6">
    <location>
        <begin position="384"/>
        <end position="445"/>
    </location>
</feature>
<keyword evidence="2" id="KW-0677">Repeat</keyword>
<evidence type="ECO:0000256" key="5">
    <source>
        <dbReference type="PROSITE-ProRule" id="PRU00042"/>
    </source>
</evidence>
<dbReference type="PROSITE" id="PS00028">
    <property type="entry name" value="ZINC_FINGER_C2H2_1"/>
    <property type="match status" value="2"/>
</dbReference>
<dbReference type="InterPro" id="IPR036236">
    <property type="entry name" value="Znf_C2H2_sf"/>
</dbReference>
<evidence type="ECO:0000256" key="4">
    <source>
        <dbReference type="ARBA" id="ARBA00022833"/>
    </source>
</evidence>
<reference evidence="8" key="1">
    <citation type="submission" date="2021-03" db="EMBL/GenBank/DDBJ databases">
        <authorList>
            <person name="Palmer J.M."/>
        </authorList>
    </citation>
    <scope>NUCLEOTIDE SEQUENCE</scope>
    <source>
        <strain evidence="8">ARV_011</strain>
    </source>
</reference>
<comment type="caution">
    <text evidence="8">The sequence shown here is derived from an EMBL/GenBank/DDBJ whole genome shotgun (WGS) entry which is preliminary data.</text>
</comment>
<dbReference type="EMBL" id="JAHMUF010000004">
    <property type="protein sequence ID" value="KAG7195229.1"/>
    <property type="molecule type" value="Genomic_DNA"/>
</dbReference>
<evidence type="ECO:0000313" key="9">
    <source>
        <dbReference type="Proteomes" id="UP000790833"/>
    </source>
</evidence>
<dbReference type="InterPro" id="IPR051580">
    <property type="entry name" value="ZnF-Chromatin_assoc"/>
</dbReference>
<dbReference type="Gene3D" id="3.30.160.60">
    <property type="entry name" value="Classic Zinc Finger"/>
    <property type="match status" value="1"/>
</dbReference>
<protein>
    <submittedName>
        <fullName evidence="8">Transcriptional regulator of ribosomal biogenesis proteins</fullName>
    </submittedName>
</protein>
<dbReference type="GO" id="GO:0005634">
    <property type="term" value="C:nucleus"/>
    <property type="evidence" value="ECO:0007669"/>
    <property type="project" value="TreeGrafter"/>
</dbReference>
<evidence type="ECO:0000256" key="2">
    <source>
        <dbReference type="ARBA" id="ARBA00022737"/>
    </source>
</evidence>
<evidence type="ECO:0000259" key="7">
    <source>
        <dbReference type="PROSITE" id="PS50157"/>
    </source>
</evidence>
<keyword evidence="1" id="KW-0479">Metal-binding</keyword>
<dbReference type="Proteomes" id="UP000790833">
    <property type="component" value="Unassembled WGS sequence"/>
</dbReference>
<dbReference type="OrthoDB" id="3269380at2759"/>
<accession>A0A9P7VC34</accession>
<dbReference type="PANTHER" id="PTHR23057:SF0">
    <property type="entry name" value="JUXTAPOSED WITH ANOTHER ZINC FINGER PROTEIN 1"/>
    <property type="match status" value="1"/>
</dbReference>
<sequence>MSVSGSSSHGTRPVSHRNSFRRESVVMRDVSTSWGSITIGSWLKDEVMMYNTTNNAAAFNNNNGSNTQSSNSNYHYPLINPRRGSFRFTGNNNGNGYSNPNNMNNSNVNNGNNNNHNANMNYMHSMSPPIQHSAASYLPDLEADYCKDYSCCGQLLPTLHDLLRHYEEAHISPSPPSDHSAHPQIHNPHHYDPNQSIPGSLHHASHGTGAHDIPHDPDAMDEDMIHHALSHHHQLQSPHLFARARAQLSTNNSIMETVSTNDVFLNNTHNRHHNPHHMSNTSMHHPATSGASLDLALATTSSNLQSHHFNIQPQTIQQQSVHSSRPGNSNTKTSAGSGRVNQEIQQEQQNQQLARLQQQLLQQLHQSHHQQQLQLQLQLSQLQQNQQSRHQLPQTPNHQLQQSHQQAQAHQSHQQQQRNSSLSQVRQSNQRQQQRVSQGSGNGSSFSRSQKNGGNEDEDAMYIDDPARHLYIMENSENKPFRCPVIGCDKMYKNQNGLKYHRLHGHQNQMLQENPDGTISVIDPELNTPYLDGASMEKDKPYRCEVCGKRYKNLNGLKYHRGHTTH</sequence>
<keyword evidence="9" id="KW-1185">Reference proteome</keyword>
<feature type="compositionally biased region" description="Low complexity" evidence="6">
    <location>
        <begin position="90"/>
        <end position="114"/>
    </location>
</feature>
<dbReference type="PANTHER" id="PTHR23057">
    <property type="entry name" value="JUXTAPOSED WITH ANOTHER ZINC FINGER PROTEIN 1"/>
    <property type="match status" value="1"/>
</dbReference>
<dbReference type="SMART" id="SM00355">
    <property type="entry name" value="ZnF_C2H2"/>
    <property type="match status" value="3"/>
</dbReference>
<evidence type="ECO:0000256" key="6">
    <source>
        <dbReference type="SAM" id="MobiDB-lite"/>
    </source>
</evidence>
<feature type="domain" description="C2H2-type" evidence="7">
    <location>
        <begin position="542"/>
        <end position="566"/>
    </location>
</feature>